<organism evidence="1">
    <name type="scientific">viral metagenome</name>
    <dbReference type="NCBI Taxonomy" id="1070528"/>
    <lineage>
        <taxon>unclassified sequences</taxon>
        <taxon>metagenomes</taxon>
        <taxon>organismal metagenomes</taxon>
    </lineage>
</organism>
<reference evidence="1" key="1">
    <citation type="journal article" date="2020" name="Nature">
        <title>Giant virus diversity and host interactions through global metagenomics.</title>
        <authorList>
            <person name="Schulz F."/>
            <person name="Roux S."/>
            <person name="Paez-Espino D."/>
            <person name="Jungbluth S."/>
            <person name="Walsh D.A."/>
            <person name="Denef V.J."/>
            <person name="McMahon K.D."/>
            <person name="Konstantinidis K.T."/>
            <person name="Eloe-Fadrosh E.A."/>
            <person name="Kyrpides N.C."/>
            <person name="Woyke T."/>
        </authorList>
    </citation>
    <scope>NUCLEOTIDE SEQUENCE</scope>
    <source>
        <strain evidence="1">GVMAG-M-3300023184-18</strain>
    </source>
</reference>
<proteinExistence type="predicted"/>
<protein>
    <submittedName>
        <fullName evidence="1">Uncharacterized protein</fullName>
    </submittedName>
</protein>
<name>A0A6C0I1J6_9ZZZZ</name>
<dbReference type="EMBL" id="MN740077">
    <property type="protein sequence ID" value="QHT86881.1"/>
    <property type="molecule type" value="Genomic_DNA"/>
</dbReference>
<dbReference type="AlphaFoldDB" id="A0A6C0I1J6"/>
<sequence length="176" mass="19799">MPIFINPPHQVESVESVESNKMQSPSYCLEPVYIEKDGQIKPYIPIEIKNGRDAYAASLHMLLNHFAQFHIAIVDIISDKYKIPVEEIMNTIKSDDRYINMSVCPNIHELSKAPSSSSSLVDVNVETVNVVDVVDSKKKVIQKIKINSDKKIKIKPKIKPINANSNSQITTIVNNL</sequence>
<evidence type="ECO:0000313" key="1">
    <source>
        <dbReference type="EMBL" id="QHT86881.1"/>
    </source>
</evidence>
<accession>A0A6C0I1J6</accession>